<sequence>MDLNGWEKNLSLGQMEWSGFLVNAQLESKFHSTVMNETYAQRQRVNGKELHCEKERYKSRRVFIVVSKRGMSRSLQPFESGLLPVKVAVTLILEQLLVEIIF</sequence>
<gene>
    <name evidence="3" type="ORF">AVEN_140582_1</name>
    <name evidence="2" type="ORF">AVEN_148763_1</name>
    <name evidence="4" type="ORF">AVEN_154688_1</name>
    <name evidence="1" type="ORF">AVEN_78682_1</name>
</gene>
<reference evidence="4 5" key="1">
    <citation type="journal article" date="2019" name="Sci. Rep.">
        <title>Orb-weaving spider Araneus ventricosus genome elucidates the spidroin gene catalogue.</title>
        <authorList>
            <person name="Kono N."/>
            <person name="Nakamura H."/>
            <person name="Ohtoshi R."/>
            <person name="Moran D.A.P."/>
            <person name="Shinohara A."/>
            <person name="Yoshida Y."/>
            <person name="Fujiwara M."/>
            <person name="Mori M."/>
            <person name="Tomita M."/>
            <person name="Arakawa K."/>
        </authorList>
    </citation>
    <scope>NUCLEOTIDE SEQUENCE [LARGE SCALE GENOMIC DNA]</scope>
</reference>
<organism evidence="4 5">
    <name type="scientific">Araneus ventricosus</name>
    <name type="common">Orbweaver spider</name>
    <name type="synonym">Epeira ventricosa</name>
    <dbReference type="NCBI Taxonomy" id="182803"/>
    <lineage>
        <taxon>Eukaryota</taxon>
        <taxon>Metazoa</taxon>
        <taxon>Ecdysozoa</taxon>
        <taxon>Arthropoda</taxon>
        <taxon>Chelicerata</taxon>
        <taxon>Arachnida</taxon>
        <taxon>Araneae</taxon>
        <taxon>Araneomorphae</taxon>
        <taxon>Entelegynae</taxon>
        <taxon>Araneoidea</taxon>
        <taxon>Araneidae</taxon>
        <taxon>Araneus</taxon>
    </lineage>
</organism>
<evidence type="ECO:0000313" key="3">
    <source>
        <dbReference type="EMBL" id="GBO25776.1"/>
    </source>
</evidence>
<accession>A0A4Y2VMY9</accession>
<dbReference type="AlphaFoldDB" id="A0A4Y2VMY9"/>
<evidence type="ECO:0000313" key="2">
    <source>
        <dbReference type="EMBL" id="GBO25429.1"/>
    </source>
</evidence>
<protein>
    <submittedName>
        <fullName evidence="4">Uncharacterized protein</fullName>
    </submittedName>
</protein>
<evidence type="ECO:0000313" key="1">
    <source>
        <dbReference type="EMBL" id="GBO25426.1"/>
    </source>
</evidence>
<dbReference type="EMBL" id="BGPR01048428">
    <property type="protein sequence ID" value="GBO25426.1"/>
    <property type="molecule type" value="Genomic_DNA"/>
</dbReference>
<dbReference type="Proteomes" id="UP000499080">
    <property type="component" value="Unassembled WGS sequence"/>
</dbReference>
<dbReference type="EMBL" id="BGPR01048760">
    <property type="protein sequence ID" value="GBO25778.1"/>
    <property type="molecule type" value="Genomic_DNA"/>
</dbReference>
<evidence type="ECO:0000313" key="4">
    <source>
        <dbReference type="EMBL" id="GBO25778.1"/>
    </source>
</evidence>
<dbReference type="EMBL" id="BGPR01048759">
    <property type="protein sequence ID" value="GBO25776.1"/>
    <property type="molecule type" value="Genomic_DNA"/>
</dbReference>
<keyword evidence="5" id="KW-1185">Reference proteome</keyword>
<comment type="caution">
    <text evidence="4">The sequence shown here is derived from an EMBL/GenBank/DDBJ whole genome shotgun (WGS) entry which is preliminary data.</text>
</comment>
<proteinExistence type="predicted"/>
<dbReference type="EMBL" id="BGPR01048430">
    <property type="protein sequence ID" value="GBO25429.1"/>
    <property type="molecule type" value="Genomic_DNA"/>
</dbReference>
<evidence type="ECO:0000313" key="5">
    <source>
        <dbReference type="Proteomes" id="UP000499080"/>
    </source>
</evidence>
<name>A0A4Y2VMY9_ARAVE</name>